<dbReference type="RefSeq" id="WP_184935135.1">
    <property type="nucleotide sequence ID" value="NZ_JACHJV010000001.1"/>
</dbReference>
<accession>A0A7W7R1H9</accession>
<dbReference type="SUPFAM" id="SSF56784">
    <property type="entry name" value="HAD-like"/>
    <property type="match status" value="1"/>
</dbReference>
<dbReference type="Proteomes" id="UP000540506">
    <property type="component" value="Unassembled WGS sequence"/>
</dbReference>
<dbReference type="PIRSF" id="PIRSF030802">
    <property type="entry name" value="UCP030802"/>
    <property type="match status" value="1"/>
</dbReference>
<comment type="caution">
    <text evidence="1">The sequence shown here is derived from an EMBL/GenBank/DDBJ whole genome shotgun (WGS) entry which is preliminary data.</text>
</comment>
<dbReference type="EMBL" id="JACHJV010000001">
    <property type="protein sequence ID" value="MBB4923066.1"/>
    <property type="molecule type" value="Genomic_DNA"/>
</dbReference>
<evidence type="ECO:0000313" key="2">
    <source>
        <dbReference type="Proteomes" id="UP000540506"/>
    </source>
</evidence>
<sequence length="291" mass="30976">MTNRQAVLVASDLDRTLIYSRRSAELPPGSPVRLRLVERDADGAPLSHLTDRAAQLLAELAEEAVFVPVTTRTVEQYRRIRLPGPAAGGGAGWCPPYAICANGGRLLVAGEPDPDWAAVVAQRLAAGGVPLPEVFERLAGGGGGGSRARAGDAWLLRQRVAEGLFVYAMVDRERLPADWLAELTTWCAERGWTVSLQGRKLYLVPRALTKSAAVAEVVRRQGGRSVVLAAGDSLLDADLLLAADHAWRPGHGELADRGWTGPRVTALEQRGVLAGEQILAALLARVRGLAG</sequence>
<dbReference type="InterPro" id="IPR036412">
    <property type="entry name" value="HAD-like_sf"/>
</dbReference>
<organism evidence="1 2">
    <name type="scientific">Kitasatospora kifunensis</name>
    <name type="common">Streptomyces kifunensis</name>
    <dbReference type="NCBI Taxonomy" id="58351"/>
    <lineage>
        <taxon>Bacteria</taxon>
        <taxon>Bacillati</taxon>
        <taxon>Actinomycetota</taxon>
        <taxon>Actinomycetes</taxon>
        <taxon>Kitasatosporales</taxon>
        <taxon>Streptomycetaceae</taxon>
        <taxon>Kitasatospora</taxon>
    </lineage>
</organism>
<proteinExistence type="predicted"/>
<dbReference type="InterPro" id="IPR023214">
    <property type="entry name" value="HAD_sf"/>
</dbReference>
<dbReference type="AlphaFoldDB" id="A0A7W7R1H9"/>
<dbReference type="Gene3D" id="3.40.50.1000">
    <property type="entry name" value="HAD superfamily/HAD-like"/>
    <property type="match status" value="1"/>
</dbReference>
<keyword evidence="2" id="KW-1185">Reference proteome</keyword>
<gene>
    <name evidence="1" type="ORF">FHR34_002059</name>
</gene>
<reference evidence="1 2" key="1">
    <citation type="submission" date="2020-08" db="EMBL/GenBank/DDBJ databases">
        <title>Sequencing the genomes of 1000 actinobacteria strains.</title>
        <authorList>
            <person name="Klenk H.-P."/>
        </authorList>
    </citation>
    <scope>NUCLEOTIDE SEQUENCE [LARGE SCALE GENOMIC DNA]</scope>
    <source>
        <strain evidence="1 2">DSM 41654</strain>
    </source>
</reference>
<name>A0A7W7R1H9_KITKI</name>
<protein>
    <submittedName>
        <fullName evidence="1">Phosphoserine phosphatase</fullName>
    </submittedName>
</protein>
<dbReference type="InterPro" id="IPR024197">
    <property type="entry name" value="TPP-like"/>
</dbReference>
<evidence type="ECO:0000313" key="1">
    <source>
        <dbReference type="EMBL" id="MBB4923066.1"/>
    </source>
</evidence>